<dbReference type="InterPro" id="IPR001764">
    <property type="entry name" value="Glyco_hydro_3_N"/>
</dbReference>
<evidence type="ECO:0000313" key="6">
    <source>
        <dbReference type="EMBL" id="KAG0500943.1"/>
    </source>
</evidence>
<proteinExistence type="predicted"/>
<dbReference type="OrthoDB" id="47059at2759"/>
<dbReference type="SUPFAM" id="SSF52279">
    <property type="entry name" value="Beta-D-glucan exohydrolase, C-terminal domain"/>
    <property type="match status" value="1"/>
</dbReference>
<evidence type="ECO:0000259" key="5">
    <source>
        <dbReference type="SMART" id="SM01217"/>
    </source>
</evidence>
<dbReference type="Gene3D" id="3.20.20.300">
    <property type="entry name" value="Glycoside hydrolase, family 3, N-terminal domain"/>
    <property type="match status" value="1"/>
</dbReference>
<keyword evidence="1 4" id="KW-0732">Signal</keyword>
<dbReference type="InterPro" id="IPR013783">
    <property type="entry name" value="Ig-like_fold"/>
</dbReference>
<accession>A0A835SBV1</accession>
<evidence type="ECO:0000256" key="2">
    <source>
        <dbReference type="ARBA" id="ARBA00022801"/>
    </source>
</evidence>
<dbReference type="Pfam" id="PF14310">
    <property type="entry name" value="Fn3-like"/>
    <property type="match status" value="1"/>
</dbReference>
<dbReference type="InterPro" id="IPR036962">
    <property type="entry name" value="Glyco_hydro_3_N_sf"/>
</dbReference>
<protein>
    <recommendedName>
        <fullName evidence="5">Fibronectin type III-like domain-containing protein</fullName>
    </recommendedName>
</protein>
<keyword evidence="2" id="KW-0378">Hydrolase</keyword>
<organism evidence="6 7">
    <name type="scientific">Vanilla planifolia</name>
    <name type="common">Vanilla</name>
    <dbReference type="NCBI Taxonomy" id="51239"/>
    <lineage>
        <taxon>Eukaryota</taxon>
        <taxon>Viridiplantae</taxon>
        <taxon>Streptophyta</taxon>
        <taxon>Embryophyta</taxon>
        <taxon>Tracheophyta</taxon>
        <taxon>Spermatophyta</taxon>
        <taxon>Magnoliopsida</taxon>
        <taxon>Liliopsida</taxon>
        <taxon>Asparagales</taxon>
        <taxon>Orchidaceae</taxon>
        <taxon>Vanilloideae</taxon>
        <taxon>Vanilleae</taxon>
        <taxon>Vanilla</taxon>
    </lineage>
</organism>
<dbReference type="InterPro" id="IPR044993">
    <property type="entry name" value="BXL"/>
</dbReference>
<evidence type="ECO:0000313" key="7">
    <source>
        <dbReference type="Proteomes" id="UP000639772"/>
    </source>
</evidence>
<dbReference type="AlphaFoldDB" id="A0A835SBV1"/>
<feature type="chain" id="PRO_5032891379" description="Fibronectin type III-like domain-containing protein" evidence="4">
    <location>
        <begin position="21"/>
        <end position="806"/>
    </location>
</feature>
<dbReference type="PANTHER" id="PTHR42721:SF11">
    <property type="entry name" value="BETA-D-XYLOSIDASE 5-RELATED"/>
    <property type="match status" value="1"/>
</dbReference>
<dbReference type="Pfam" id="PF01915">
    <property type="entry name" value="Glyco_hydro_3_C"/>
    <property type="match status" value="1"/>
</dbReference>
<evidence type="ECO:0000256" key="4">
    <source>
        <dbReference type="SAM" id="SignalP"/>
    </source>
</evidence>
<dbReference type="Gene3D" id="2.60.40.10">
    <property type="entry name" value="Immunoglobulins"/>
    <property type="match status" value="1"/>
</dbReference>
<dbReference type="InterPro" id="IPR036881">
    <property type="entry name" value="Glyco_hydro_3_C_sf"/>
</dbReference>
<dbReference type="SUPFAM" id="SSF51445">
    <property type="entry name" value="(Trans)glycosidases"/>
    <property type="match status" value="1"/>
</dbReference>
<dbReference type="InterPro" id="IPR017853">
    <property type="entry name" value="GH"/>
</dbReference>
<dbReference type="PRINTS" id="PR00133">
    <property type="entry name" value="GLHYDRLASE3"/>
</dbReference>
<dbReference type="FunFam" id="3.20.20.300:FF:000010">
    <property type="entry name" value="Putative beta-D-xylosidase 5"/>
    <property type="match status" value="1"/>
</dbReference>
<dbReference type="PANTHER" id="PTHR42721">
    <property type="entry name" value="SUGAR HYDROLASE-RELATED"/>
    <property type="match status" value="1"/>
</dbReference>
<dbReference type="EMBL" id="JADCNM010000001">
    <property type="protein sequence ID" value="KAG0500943.1"/>
    <property type="molecule type" value="Genomic_DNA"/>
</dbReference>
<name>A0A835SBV1_VANPL</name>
<evidence type="ECO:0000256" key="1">
    <source>
        <dbReference type="ARBA" id="ARBA00022729"/>
    </source>
</evidence>
<dbReference type="GO" id="GO:0009044">
    <property type="term" value="F:xylan 1,4-beta-xylosidase activity"/>
    <property type="evidence" value="ECO:0007669"/>
    <property type="project" value="InterPro"/>
</dbReference>
<dbReference type="Pfam" id="PF00933">
    <property type="entry name" value="Glyco_hydro_3"/>
    <property type="match status" value="1"/>
</dbReference>
<dbReference type="Gene3D" id="3.40.50.1700">
    <property type="entry name" value="Glycoside hydrolase family 3 C-terminal domain"/>
    <property type="match status" value="1"/>
</dbReference>
<gene>
    <name evidence="6" type="ORF">HPP92_001015</name>
</gene>
<comment type="caution">
    <text evidence="6">The sequence shown here is derived from an EMBL/GenBank/DDBJ whole genome shotgun (WGS) entry which is preliminary data.</text>
</comment>
<feature type="domain" description="Fibronectin type III-like" evidence="5">
    <location>
        <begin position="719"/>
        <end position="789"/>
    </location>
</feature>
<dbReference type="Proteomes" id="UP000639772">
    <property type="component" value="Chromosome 1"/>
</dbReference>
<feature type="signal peptide" evidence="4">
    <location>
        <begin position="1"/>
        <end position="20"/>
    </location>
</feature>
<reference evidence="6 7" key="1">
    <citation type="journal article" date="2020" name="Nat. Food">
        <title>A phased Vanilla planifolia genome enables genetic improvement of flavour and production.</title>
        <authorList>
            <person name="Hasing T."/>
            <person name="Tang H."/>
            <person name="Brym M."/>
            <person name="Khazi F."/>
            <person name="Huang T."/>
            <person name="Chambers A.H."/>
        </authorList>
    </citation>
    <scope>NUCLEOTIDE SEQUENCE [LARGE SCALE GENOMIC DNA]</scope>
    <source>
        <tissue evidence="6">Leaf</tissue>
    </source>
</reference>
<dbReference type="InterPro" id="IPR002772">
    <property type="entry name" value="Glyco_hydro_3_C"/>
</dbReference>
<dbReference type="GO" id="GO:0046556">
    <property type="term" value="F:alpha-L-arabinofuranosidase activity"/>
    <property type="evidence" value="ECO:0007669"/>
    <property type="project" value="TreeGrafter"/>
</dbReference>
<dbReference type="InterPro" id="IPR026891">
    <property type="entry name" value="Fn3-like"/>
</dbReference>
<dbReference type="GO" id="GO:0045493">
    <property type="term" value="P:xylan catabolic process"/>
    <property type="evidence" value="ECO:0007669"/>
    <property type="project" value="InterPro"/>
</dbReference>
<sequence length="806" mass="88196">MARLGLLLLCVACVFLASSARPNPSPVYSQPSASTSKPGPILTNGRNYTYVCDRERFASLSLNVDDFGYCNKSLSFVERVADLVGRMTLAEKIGQLGDMALGSDRIGLPPYNWWSEALHGVSFVGHATYFGDIVPGATSFPVVILSAATFNESLWKKMGEVVSTEARAMYNLGHTGLTFWSPNINVVRDPRWGRTMETPGEDPLTVGIYAKNYVRGLQDVEGQEVTADLNTRPLKVSSCCKHYAAYDLESWLGVDRVHFDARVTEQDMVETFLRPFEICVKEGDVSSVMCSFNRVNGIPVCTDPKLFNQTIRGDWGLHGYIVSDCDSLEVIKDDHKWLGDTEEDVVAQAFNAGLDLDCGIYYTNFTGPAVAQGRVRESSIDNALTNNYMVLMRVGYFDGSNLYDSLGTKDICTDENMELAADAARQGLVLLKNENNVLPLSLEKIKTIALVGPHANATDVMIGNYEEEAVLISNLMHAGVPCRFSSPLDAFSQEVKVNYQLGCDVHCKNESLIFSAMEAAKNADATLIFVGLDLSVEAEWTDRTDLLLPGYQTQLIRQVADVSKGPVVLVVLSGGVVDIEFAESNPKVGAIIWAGYPGGRSPLTWYQTSYVDSIPMTSMKLRPIDELGYPGRTYKFFNGSTIYPFGHGLSYTTYNYTVRTSANHFSFKIPSGRYCPPVNYTDGAYVPPCPSAVVDFLPCSDNLSFEVEVANIGNMDGGHVVMVYSKAPDTILGAPSKQVVAFQRVYVPAGKSTVAKFDLNLCKVFGIVESSANIVLPAGQNTVIIGNSDTSVSFPVQIDLEYELYA</sequence>
<dbReference type="GO" id="GO:0031222">
    <property type="term" value="P:arabinan catabolic process"/>
    <property type="evidence" value="ECO:0007669"/>
    <property type="project" value="TreeGrafter"/>
</dbReference>
<dbReference type="SMART" id="SM01217">
    <property type="entry name" value="Fn3_like"/>
    <property type="match status" value="1"/>
</dbReference>
<evidence type="ECO:0000256" key="3">
    <source>
        <dbReference type="ARBA" id="ARBA00023295"/>
    </source>
</evidence>
<keyword evidence="3" id="KW-0326">Glycosidase</keyword>